<dbReference type="Gene3D" id="3.40.50.720">
    <property type="entry name" value="NAD(P)-binding Rossmann-like Domain"/>
    <property type="match status" value="1"/>
</dbReference>
<accession>A0A7J6VM49</accession>
<reference evidence="1 2" key="1">
    <citation type="submission" date="2020-06" db="EMBL/GenBank/DDBJ databases">
        <title>Transcriptomic and genomic resources for Thalictrum thalictroides and T. hernandezii: Facilitating candidate gene discovery in an emerging model plant lineage.</title>
        <authorList>
            <person name="Arias T."/>
            <person name="Riano-Pachon D.M."/>
            <person name="Di Stilio V.S."/>
        </authorList>
    </citation>
    <scope>NUCLEOTIDE SEQUENCE [LARGE SCALE GENOMIC DNA]</scope>
    <source>
        <strain evidence="2">cv. WT478/WT964</strain>
        <tissue evidence="1">Leaves</tissue>
    </source>
</reference>
<dbReference type="OrthoDB" id="2414662at2759"/>
<dbReference type="SUPFAM" id="SSF51735">
    <property type="entry name" value="NAD(P)-binding Rossmann-fold domains"/>
    <property type="match status" value="1"/>
</dbReference>
<evidence type="ECO:0000313" key="2">
    <source>
        <dbReference type="Proteomes" id="UP000554482"/>
    </source>
</evidence>
<sequence>MDKSLEALVSTSFNNNQTRISLKIGIVGLRAFGQFLAKAFQRQGHNVLETSRSDYSAYCEDNGIQFLW</sequence>
<protein>
    <submittedName>
        <fullName evidence="1">Uncharacterized protein</fullName>
    </submittedName>
</protein>
<gene>
    <name evidence="1" type="ORF">FRX31_025001</name>
</gene>
<dbReference type="AlphaFoldDB" id="A0A7J6VM49"/>
<proteinExistence type="predicted"/>
<name>A0A7J6VM49_THATH</name>
<dbReference type="InterPro" id="IPR045011">
    <property type="entry name" value="TYRAAT1/2"/>
</dbReference>
<dbReference type="PANTHER" id="PTHR43207:SF6">
    <property type="entry name" value="OS06G0542200 PROTEIN"/>
    <property type="match status" value="1"/>
</dbReference>
<comment type="caution">
    <text evidence="1">The sequence shown here is derived from an EMBL/GenBank/DDBJ whole genome shotgun (WGS) entry which is preliminary data.</text>
</comment>
<dbReference type="GO" id="GO:0033730">
    <property type="term" value="F:arogenate dehydrogenase (NADP+) activity"/>
    <property type="evidence" value="ECO:0007669"/>
    <property type="project" value="InterPro"/>
</dbReference>
<dbReference type="Proteomes" id="UP000554482">
    <property type="component" value="Unassembled WGS sequence"/>
</dbReference>
<dbReference type="GO" id="GO:0006571">
    <property type="term" value="P:tyrosine biosynthetic process"/>
    <property type="evidence" value="ECO:0007669"/>
    <property type="project" value="InterPro"/>
</dbReference>
<dbReference type="EMBL" id="JABWDY010030735">
    <property type="protein sequence ID" value="KAF5185412.1"/>
    <property type="molecule type" value="Genomic_DNA"/>
</dbReference>
<dbReference type="PANTHER" id="PTHR43207">
    <property type="entry name" value="AROGENATE DEHYDROGENASE-RELATED"/>
    <property type="match status" value="1"/>
</dbReference>
<dbReference type="InterPro" id="IPR036291">
    <property type="entry name" value="NAD(P)-bd_dom_sf"/>
</dbReference>
<keyword evidence="2" id="KW-1185">Reference proteome</keyword>
<evidence type="ECO:0000313" key="1">
    <source>
        <dbReference type="EMBL" id="KAF5185412.1"/>
    </source>
</evidence>
<organism evidence="1 2">
    <name type="scientific">Thalictrum thalictroides</name>
    <name type="common">Rue-anemone</name>
    <name type="synonym">Anemone thalictroides</name>
    <dbReference type="NCBI Taxonomy" id="46969"/>
    <lineage>
        <taxon>Eukaryota</taxon>
        <taxon>Viridiplantae</taxon>
        <taxon>Streptophyta</taxon>
        <taxon>Embryophyta</taxon>
        <taxon>Tracheophyta</taxon>
        <taxon>Spermatophyta</taxon>
        <taxon>Magnoliopsida</taxon>
        <taxon>Ranunculales</taxon>
        <taxon>Ranunculaceae</taxon>
        <taxon>Thalictroideae</taxon>
        <taxon>Thalictrum</taxon>
    </lineage>
</organism>